<accession>I7KLQ8</accession>
<dbReference type="InterPro" id="IPR024968">
    <property type="entry name" value="SlpA_C_lactobacillus"/>
</dbReference>
<organism evidence="3 4">
    <name type="scientific">Lactobacillus pasteurii DSM 23907 = CRBIP 24.76</name>
    <dbReference type="NCBI Taxonomy" id="1423790"/>
    <lineage>
        <taxon>Bacteria</taxon>
        <taxon>Bacillati</taxon>
        <taxon>Bacillota</taxon>
        <taxon>Bacilli</taxon>
        <taxon>Lactobacillales</taxon>
        <taxon>Lactobacillaceae</taxon>
        <taxon>Lactobacillus</taxon>
    </lineage>
</organism>
<comment type="caution">
    <text evidence="3">The sequence shown here is derived from an EMBL/GenBank/DDBJ whole genome shotgun (WGS) entry which is preliminary data.</text>
</comment>
<proteinExistence type="predicted"/>
<evidence type="ECO:0000256" key="1">
    <source>
        <dbReference type="SAM" id="SignalP"/>
    </source>
</evidence>
<feature type="signal peptide" evidence="1">
    <location>
        <begin position="1"/>
        <end position="25"/>
    </location>
</feature>
<evidence type="ECO:0000259" key="2">
    <source>
        <dbReference type="Pfam" id="PF03217"/>
    </source>
</evidence>
<sequence length="631" mass="70430">MKGKLILVCASVLGAGLFFNRPVQASSTQTITIAPTYDGKVSVVDKKGNYIGNTNVSSNKSYKYYGRPVVIKGKAHALENALDLITYIGKDTYQSLGDGGFVKAANATSSYEKDGKIYLRINKNSYIYDKNGKRIKNFHGQSYLKAGSDFQYLGKIASTYAPKVLYNIGKGHYVDAQYIAKVDGKGVVRLNHNAYVYDKNGKRVGKTVLGKYSLVKYAGKWQKATKNSVFFTKQAYKSSASYTLPTKKIKNSTYIAIGKNAYVKTINLELLNGRIIFAKGPVELTIKHDQVAIDTKLNPSTKIYHRGQKVTSDYAVSYGSGDVQRIYYHIKGSDYYLDWGPGEEYPNNSVEDQVSANFYIRQHIQTSRYLDKYNTIVDFNKTVSSYDVNGKVIGSLKSGSGVFVADQARYIWNSSENKAELYYHLTARIVEPYGDDESSEPERSSCDLYVKASDADTVTGLKLKAQNTAKEAEADYNKIASKELKNRADTLLAAVDTVKASDKYRLSDYQTRAAYDQALASLTKAKNDSQTTQMVMASLIDQVQISQKRLDGKKIKVKDLNDLSTIEANAIFALMQDVNNYDKIRVGIYTDYATKSGRYPSDFKNSQRSHFVLIDANSKKHDLNVKEYATD</sequence>
<dbReference type="EMBL" id="CAKD01000022">
    <property type="protein sequence ID" value="CCI85529.1"/>
    <property type="molecule type" value="Genomic_DNA"/>
</dbReference>
<dbReference type="AlphaFoldDB" id="I7KLQ8"/>
<feature type="chain" id="PRO_5003711621" evidence="1">
    <location>
        <begin position="26"/>
        <end position="631"/>
    </location>
</feature>
<keyword evidence="1" id="KW-0732">Signal</keyword>
<feature type="domain" description="S-layer protein C-terminal" evidence="2">
    <location>
        <begin position="121"/>
        <end position="176"/>
    </location>
</feature>
<reference evidence="3 4" key="1">
    <citation type="submission" date="2012-06" db="EMBL/GenBank/DDBJ databases">
        <title>Draft Genome Sequence of Lactobacillus pasteurii CRBIP 24.76T.</title>
        <authorList>
            <person name="Cousin S."/>
            <person name="Bouchier C."/>
            <person name="Loux V."/>
            <person name="Ma L."/>
            <person name="Creno S."/>
            <person name="Bizet C."/>
            <person name="Clermont D."/>
        </authorList>
    </citation>
    <scope>NUCLEOTIDE SEQUENCE [LARGE SCALE GENOMIC DNA]</scope>
    <source>
        <strain evidence="4">CRBIP 24.76T</strain>
    </source>
</reference>
<evidence type="ECO:0000313" key="4">
    <source>
        <dbReference type="Proteomes" id="UP000009311"/>
    </source>
</evidence>
<dbReference type="eggNOG" id="ENOG5030GKE">
    <property type="taxonomic scope" value="Bacteria"/>
</dbReference>
<dbReference type="RefSeq" id="WP_009560081.1">
    <property type="nucleotide sequence ID" value="NZ_AYZN01000005.1"/>
</dbReference>
<name>I7KLQ8_9LACO</name>
<evidence type="ECO:0000313" key="3">
    <source>
        <dbReference type="EMBL" id="CCI85529.1"/>
    </source>
</evidence>
<dbReference type="OrthoDB" id="2317612at2"/>
<keyword evidence="4" id="KW-1185">Reference proteome</keyword>
<protein>
    <submittedName>
        <fullName evidence="3">Possible surface layer protein</fullName>
    </submittedName>
</protein>
<feature type="domain" description="S-layer protein C-terminal" evidence="2">
    <location>
        <begin position="181"/>
        <end position="224"/>
    </location>
</feature>
<dbReference type="STRING" id="1423790.BN53_05425"/>
<dbReference type="Proteomes" id="UP000009311">
    <property type="component" value="Unassembled WGS sequence"/>
</dbReference>
<dbReference type="Pfam" id="PF03217">
    <property type="entry name" value="SlpA"/>
    <property type="match status" value="2"/>
</dbReference>
<gene>
    <name evidence="3" type="ORF">BN53_05425</name>
</gene>